<accession>A0A2M7Q6V5</accession>
<proteinExistence type="predicted"/>
<comment type="caution">
    <text evidence="1">The sequence shown here is derived from an EMBL/GenBank/DDBJ whole genome shotgun (WGS) entry which is preliminary data.</text>
</comment>
<dbReference type="AlphaFoldDB" id="A0A2M7Q6V5"/>
<gene>
    <name evidence="1" type="ORF">COY98_00235</name>
</gene>
<organism evidence="1 2">
    <name type="scientific">Candidatus Yonathbacteria bacterium CG_4_10_14_0_8_um_filter_43_17</name>
    <dbReference type="NCBI Taxonomy" id="1975099"/>
    <lineage>
        <taxon>Bacteria</taxon>
        <taxon>Candidatus Yonathiibacteriota</taxon>
    </lineage>
</organism>
<evidence type="ECO:0000313" key="1">
    <source>
        <dbReference type="EMBL" id="PIY58810.1"/>
    </source>
</evidence>
<reference evidence="2" key="1">
    <citation type="submission" date="2017-09" db="EMBL/GenBank/DDBJ databases">
        <title>Depth-based differentiation of microbial function through sediment-hosted aquifers and enrichment of novel symbionts in the deep terrestrial subsurface.</title>
        <authorList>
            <person name="Probst A.J."/>
            <person name="Ladd B."/>
            <person name="Jarett J.K."/>
            <person name="Geller-Mcgrath D.E."/>
            <person name="Sieber C.M.K."/>
            <person name="Emerson J.B."/>
            <person name="Anantharaman K."/>
            <person name="Thomas B.C."/>
            <person name="Malmstrom R."/>
            <person name="Stieglmeier M."/>
            <person name="Klingl A."/>
            <person name="Woyke T."/>
            <person name="Ryan C.M."/>
            <person name="Banfield J.F."/>
        </authorList>
    </citation>
    <scope>NUCLEOTIDE SEQUENCE [LARGE SCALE GENOMIC DNA]</scope>
</reference>
<feature type="non-terminal residue" evidence="1">
    <location>
        <position position="1"/>
    </location>
</feature>
<evidence type="ECO:0000313" key="2">
    <source>
        <dbReference type="Proteomes" id="UP000230732"/>
    </source>
</evidence>
<dbReference type="Proteomes" id="UP000230732">
    <property type="component" value="Unassembled WGS sequence"/>
</dbReference>
<protein>
    <submittedName>
        <fullName evidence="1">Uncharacterized protein</fullName>
    </submittedName>
</protein>
<sequence length="68" mass="7777">KIYHFLFGPRVTINIEYFGKNFKRLEQKKDPVPIDIKGFEVACEYGKVIDVGNSKGITLRSEWLDSAG</sequence>
<feature type="non-terminal residue" evidence="1">
    <location>
        <position position="68"/>
    </location>
</feature>
<name>A0A2M7Q6V5_9BACT</name>
<dbReference type="EMBL" id="PFKX01000005">
    <property type="protein sequence ID" value="PIY58810.1"/>
    <property type="molecule type" value="Genomic_DNA"/>
</dbReference>